<evidence type="ECO:0000256" key="18">
    <source>
        <dbReference type="RuleBase" id="RU003938"/>
    </source>
</evidence>
<protein>
    <recommendedName>
        <fullName evidence="7 18">Phosphatidate cytidylyltransferase</fullName>
        <ecNumber evidence="6 18">2.7.7.41</ecNumber>
    </recommendedName>
</protein>
<keyword evidence="11 18" id="KW-0812">Transmembrane</keyword>
<keyword evidence="9" id="KW-0444">Lipid biosynthesis</keyword>
<dbReference type="PROSITE" id="PS01315">
    <property type="entry name" value="CDS"/>
    <property type="match status" value="1"/>
</dbReference>
<name>A0A0X3AQE3_9FLAO</name>
<dbReference type="GO" id="GO:0016024">
    <property type="term" value="P:CDP-diacylglycerol biosynthetic process"/>
    <property type="evidence" value="ECO:0007669"/>
    <property type="project" value="UniProtKB-UniPathway"/>
</dbReference>
<feature type="transmembrane region" description="Helical" evidence="19">
    <location>
        <begin position="40"/>
        <end position="56"/>
    </location>
</feature>
<reference evidence="20 21" key="1">
    <citation type="submission" date="2016-01" db="EMBL/GenBank/DDBJ databases">
        <authorList>
            <person name="McClelland M."/>
            <person name="Jain A."/>
            <person name="Saraogi P."/>
            <person name="Mendelson R."/>
            <person name="Westerman R."/>
            <person name="SanMiguel P."/>
            <person name="Csonka L."/>
        </authorList>
    </citation>
    <scope>NUCLEOTIDE SEQUENCE [LARGE SCALE GENOMIC DNA]</scope>
    <source>
        <strain evidence="20 21">R-53146</strain>
    </source>
</reference>
<evidence type="ECO:0000256" key="14">
    <source>
        <dbReference type="ARBA" id="ARBA00023098"/>
    </source>
</evidence>
<evidence type="ECO:0000256" key="19">
    <source>
        <dbReference type="SAM" id="Phobius"/>
    </source>
</evidence>
<dbReference type="EMBL" id="FCOR01000008">
    <property type="protein sequence ID" value="CVK16584.1"/>
    <property type="molecule type" value="Genomic_DNA"/>
</dbReference>
<evidence type="ECO:0000256" key="5">
    <source>
        <dbReference type="ARBA" id="ARBA00010185"/>
    </source>
</evidence>
<dbReference type="EC" id="2.7.7.41" evidence="6 18"/>
<organism evidence="20 21">
    <name type="scientific">Apibacter mensalis</name>
    <dbReference type="NCBI Taxonomy" id="1586267"/>
    <lineage>
        <taxon>Bacteria</taxon>
        <taxon>Pseudomonadati</taxon>
        <taxon>Bacteroidota</taxon>
        <taxon>Flavobacteriia</taxon>
        <taxon>Flavobacteriales</taxon>
        <taxon>Weeksellaceae</taxon>
        <taxon>Apibacter</taxon>
    </lineage>
</organism>
<sequence>MKTIFVRSLSGLVYVLLIFLCTTNFLSDIVYVYFDHKINSYHLLYALLTLFLIGSSYETVKLLKYTNLIYKILTFILIGIVYYTFTQNFFNGSFSLKLLYWRYILVLVLFVLCILTLFYFSDELYTDSAKLIFAIAYLSLPFGLSLSIPRSNNPLTPEIFYIFLLLWISDSFAYLIGSKFGKKKLAPHISPNKSVEGLIGGIVSTLIAGLIIEYYEPRLRGNWIVISIIIAILAPIGDLAESKLKRKFNVKDSGNLIPGHGGLLDRLDSFIFCIPAVFAYYLLSTIV</sequence>
<evidence type="ECO:0000256" key="7">
    <source>
        <dbReference type="ARBA" id="ARBA00019373"/>
    </source>
</evidence>
<dbReference type="AlphaFoldDB" id="A0A0X3AQE3"/>
<evidence type="ECO:0000256" key="9">
    <source>
        <dbReference type="ARBA" id="ARBA00022516"/>
    </source>
</evidence>
<dbReference type="RefSeq" id="WP_073961234.1">
    <property type="nucleotide sequence ID" value="NZ_FCOR01000008.1"/>
</dbReference>
<keyword evidence="17" id="KW-1208">Phospholipid metabolism</keyword>
<keyword evidence="21" id="KW-1185">Reference proteome</keyword>
<evidence type="ECO:0000256" key="16">
    <source>
        <dbReference type="ARBA" id="ARBA00023209"/>
    </source>
</evidence>
<keyword evidence="10 18" id="KW-0808">Transferase</keyword>
<evidence type="ECO:0000313" key="21">
    <source>
        <dbReference type="Proteomes" id="UP000182761"/>
    </source>
</evidence>
<gene>
    <name evidence="20" type="ORF">Ga0061079_10887</name>
</gene>
<evidence type="ECO:0000256" key="13">
    <source>
        <dbReference type="ARBA" id="ARBA00022989"/>
    </source>
</evidence>
<comment type="pathway">
    <text evidence="4">Lipid metabolism.</text>
</comment>
<evidence type="ECO:0000256" key="6">
    <source>
        <dbReference type="ARBA" id="ARBA00012487"/>
    </source>
</evidence>
<keyword evidence="12 18" id="KW-0548">Nucleotidyltransferase</keyword>
<keyword evidence="14" id="KW-0443">Lipid metabolism</keyword>
<feature type="transmembrane region" description="Helical" evidence="19">
    <location>
        <begin position="100"/>
        <end position="119"/>
    </location>
</feature>
<keyword evidence="13 19" id="KW-1133">Transmembrane helix</keyword>
<dbReference type="GO" id="GO:0004605">
    <property type="term" value="F:phosphatidate cytidylyltransferase activity"/>
    <property type="evidence" value="ECO:0007669"/>
    <property type="project" value="UniProtKB-EC"/>
</dbReference>
<evidence type="ECO:0000256" key="2">
    <source>
        <dbReference type="ARBA" id="ARBA00004651"/>
    </source>
</evidence>
<dbReference type="UniPathway" id="UPA00557">
    <property type="reaction ID" value="UER00614"/>
</dbReference>
<dbReference type="PANTHER" id="PTHR46382:SF1">
    <property type="entry name" value="PHOSPHATIDATE CYTIDYLYLTRANSFERASE"/>
    <property type="match status" value="1"/>
</dbReference>
<accession>A0A0X3AQE3</accession>
<dbReference type="STRING" id="1586267.GCA_001418685_01446"/>
<evidence type="ECO:0000256" key="17">
    <source>
        <dbReference type="ARBA" id="ARBA00023264"/>
    </source>
</evidence>
<evidence type="ECO:0000313" key="20">
    <source>
        <dbReference type="EMBL" id="CVK16584.1"/>
    </source>
</evidence>
<evidence type="ECO:0000256" key="10">
    <source>
        <dbReference type="ARBA" id="ARBA00022679"/>
    </source>
</evidence>
<dbReference type="OrthoDB" id="9799199at2"/>
<keyword evidence="8" id="KW-1003">Cell membrane</keyword>
<dbReference type="PANTHER" id="PTHR46382">
    <property type="entry name" value="PHOSPHATIDATE CYTIDYLYLTRANSFERASE"/>
    <property type="match status" value="1"/>
</dbReference>
<evidence type="ECO:0000256" key="3">
    <source>
        <dbReference type="ARBA" id="ARBA00005119"/>
    </source>
</evidence>
<comment type="similarity">
    <text evidence="5 18">Belongs to the CDS family.</text>
</comment>
<feature type="transmembrane region" description="Helical" evidence="19">
    <location>
        <begin position="131"/>
        <end position="148"/>
    </location>
</feature>
<feature type="transmembrane region" description="Helical" evidence="19">
    <location>
        <begin position="221"/>
        <end position="242"/>
    </location>
</feature>
<evidence type="ECO:0000256" key="1">
    <source>
        <dbReference type="ARBA" id="ARBA00001698"/>
    </source>
</evidence>
<comment type="subcellular location">
    <subcellularLocation>
        <location evidence="2">Cell membrane</location>
        <topology evidence="2">Multi-pass membrane protein</topology>
    </subcellularLocation>
</comment>
<comment type="catalytic activity">
    <reaction evidence="1 18">
        <text>a 1,2-diacyl-sn-glycero-3-phosphate + CTP + H(+) = a CDP-1,2-diacyl-sn-glycerol + diphosphate</text>
        <dbReference type="Rhea" id="RHEA:16229"/>
        <dbReference type="ChEBI" id="CHEBI:15378"/>
        <dbReference type="ChEBI" id="CHEBI:33019"/>
        <dbReference type="ChEBI" id="CHEBI:37563"/>
        <dbReference type="ChEBI" id="CHEBI:58332"/>
        <dbReference type="ChEBI" id="CHEBI:58608"/>
        <dbReference type="EC" id="2.7.7.41"/>
    </reaction>
</comment>
<proteinExistence type="inferred from homology"/>
<feature type="transmembrane region" description="Helical" evidence="19">
    <location>
        <begin position="68"/>
        <end position="85"/>
    </location>
</feature>
<keyword evidence="15 19" id="KW-0472">Membrane</keyword>
<evidence type="ECO:0000256" key="4">
    <source>
        <dbReference type="ARBA" id="ARBA00005189"/>
    </source>
</evidence>
<evidence type="ECO:0000256" key="12">
    <source>
        <dbReference type="ARBA" id="ARBA00022695"/>
    </source>
</evidence>
<dbReference type="GO" id="GO:0005886">
    <property type="term" value="C:plasma membrane"/>
    <property type="evidence" value="ECO:0007669"/>
    <property type="project" value="UniProtKB-SubCell"/>
</dbReference>
<comment type="pathway">
    <text evidence="3 18">Phospholipid metabolism; CDP-diacylglycerol biosynthesis; CDP-diacylglycerol from sn-glycerol 3-phosphate: step 3/3.</text>
</comment>
<evidence type="ECO:0000256" key="15">
    <source>
        <dbReference type="ARBA" id="ARBA00023136"/>
    </source>
</evidence>
<feature type="transmembrane region" description="Helical" evidence="19">
    <location>
        <begin position="198"/>
        <end position="215"/>
    </location>
</feature>
<keyword evidence="16" id="KW-0594">Phospholipid biosynthesis</keyword>
<feature type="transmembrane region" description="Helical" evidence="19">
    <location>
        <begin position="160"/>
        <end position="177"/>
    </location>
</feature>
<dbReference type="Proteomes" id="UP000182761">
    <property type="component" value="Unassembled WGS sequence"/>
</dbReference>
<dbReference type="Pfam" id="PF01148">
    <property type="entry name" value="CTP_transf_1"/>
    <property type="match status" value="1"/>
</dbReference>
<evidence type="ECO:0000256" key="8">
    <source>
        <dbReference type="ARBA" id="ARBA00022475"/>
    </source>
</evidence>
<feature type="transmembrane region" description="Helical" evidence="19">
    <location>
        <begin position="12"/>
        <end position="34"/>
    </location>
</feature>
<evidence type="ECO:0000256" key="11">
    <source>
        <dbReference type="ARBA" id="ARBA00022692"/>
    </source>
</evidence>
<dbReference type="InterPro" id="IPR000374">
    <property type="entry name" value="PC_trans"/>
</dbReference>